<dbReference type="HOGENOM" id="CLU_3057968_0_0_9"/>
<comment type="caution">
    <text evidence="1">The sequence shown here is derived from an EMBL/GenBank/DDBJ whole genome shotgun (WGS) entry which is preliminary data.</text>
</comment>
<evidence type="ECO:0000313" key="1">
    <source>
        <dbReference type="EMBL" id="ERI10643.1"/>
    </source>
</evidence>
<dbReference type="EMBL" id="AWSJ01000084">
    <property type="protein sequence ID" value="ERI10643.1"/>
    <property type="molecule type" value="Genomic_DNA"/>
</dbReference>
<protein>
    <submittedName>
        <fullName evidence="1">Uncharacterized protein</fullName>
    </submittedName>
</protein>
<name>U1X7X7_ANEAE</name>
<gene>
    <name evidence="1" type="ORF">HMPREF0083_01256</name>
</gene>
<evidence type="ECO:0000313" key="2">
    <source>
        <dbReference type="Proteomes" id="UP000016511"/>
    </source>
</evidence>
<dbReference type="AlphaFoldDB" id="U1X7X7"/>
<organism evidence="1 2">
    <name type="scientific">Aneurinibacillus aneurinilyticus ATCC 12856</name>
    <dbReference type="NCBI Taxonomy" id="649747"/>
    <lineage>
        <taxon>Bacteria</taxon>
        <taxon>Bacillati</taxon>
        <taxon>Bacillota</taxon>
        <taxon>Bacilli</taxon>
        <taxon>Bacillales</taxon>
        <taxon>Paenibacillaceae</taxon>
        <taxon>Aneurinibacillus group</taxon>
        <taxon>Aneurinibacillus</taxon>
    </lineage>
</organism>
<keyword evidence="2" id="KW-1185">Reference proteome</keyword>
<sequence length="53" mass="5765">MQPFGSRQCVRWEVYCLGIELGMGGRGCAHSGSRRLAISDGHCGAIRLHSSPY</sequence>
<reference evidence="1 2" key="1">
    <citation type="submission" date="2013-08" db="EMBL/GenBank/DDBJ databases">
        <authorList>
            <person name="Weinstock G."/>
            <person name="Sodergren E."/>
            <person name="Wylie T."/>
            <person name="Fulton L."/>
            <person name="Fulton R."/>
            <person name="Fronick C."/>
            <person name="O'Laughlin M."/>
            <person name="Godfrey J."/>
            <person name="Miner T."/>
            <person name="Herter B."/>
            <person name="Appelbaum E."/>
            <person name="Cordes M."/>
            <person name="Lek S."/>
            <person name="Wollam A."/>
            <person name="Pepin K.H."/>
            <person name="Palsikar V.B."/>
            <person name="Mitreva M."/>
            <person name="Wilson R.K."/>
        </authorList>
    </citation>
    <scope>NUCLEOTIDE SEQUENCE [LARGE SCALE GENOMIC DNA]</scope>
    <source>
        <strain evidence="1 2">ATCC 12856</strain>
    </source>
</reference>
<proteinExistence type="predicted"/>
<accession>U1X7X7</accession>
<dbReference type="Proteomes" id="UP000016511">
    <property type="component" value="Unassembled WGS sequence"/>
</dbReference>